<dbReference type="InterPro" id="IPR005467">
    <property type="entry name" value="His_kinase_dom"/>
</dbReference>
<feature type="domain" description="Histidine kinase" evidence="4">
    <location>
        <begin position="199"/>
        <end position="433"/>
    </location>
</feature>
<dbReference type="PRINTS" id="PR00344">
    <property type="entry name" value="BCTRLSENSOR"/>
</dbReference>
<evidence type="ECO:0000256" key="2">
    <source>
        <dbReference type="ARBA" id="ARBA00012438"/>
    </source>
</evidence>
<dbReference type="EMBL" id="AJYS02000182">
    <property type="protein sequence ID" value="OEE36361.1"/>
    <property type="molecule type" value="Genomic_DNA"/>
</dbReference>
<reference evidence="5 6" key="1">
    <citation type="journal article" date="2012" name="Science">
        <title>Ecological populations of bacteria act as socially cohesive units of antibiotic production and resistance.</title>
        <authorList>
            <person name="Cordero O.X."/>
            <person name="Wildschutte H."/>
            <person name="Kirkup B."/>
            <person name="Proehl S."/>
            <person name="Ngo L."/>
            <person name="Hussain F."/>
            <person name="Le Roux F."/>
            <person name="Mincer T."/>
            <person name="Polz M.F."/>
        </authorList>
    </citation>
    <scope>NUCLEOTIDE SEQUENCE [LARGE SCALE GENOMIC DNA]</scope>
    <source>
        <strain evidence="5 6">FS-238</strain>
    </source>
</reference>
<accession>A0A853R6A2</accession>
<gene>
    <name evidence="5" type="ORF">A1QS_05130</name>
</gene>
<dbReference type="Proteomes" id="UP000094808">
    <property type="component" value="Unassembled WGS sequence"/>
</dbReference>
<dbReference type="InterPro" id="IPR004358">
    <property type="entry name" value="Sig_transdc_His_kin-like_C"/>
</dbReference>
<dbReference type="Gene3D" id="3.30.565.10">
    <property type="entry name" value="Histidine kinase-like ATPase, C-terminal domain"/>
    <property type="match status" value="1"/>
</dbReference>
<evidence type="ECO:0000313" key="6">
    <source>
        <dbReference type="Proteomes" id="UP000094808"/>
    </source>
</evidence>
<dbReference type="EC" id="2.7.13.3" evidence="2"/>
<protein>
    <recommendedName>
        <fullName evidence="2">histidine kinase</fullName>
        <ecNumber evidence="2">2.7.13.3</ecNumber>
    </recommendedName>
</protein>
<dbReference type="SMART" id="SM00387">
    <property type="entry name" value="HATPase_c"/>
    <property type="match status" value="1"/>
</dbReference>
<dbReference type="InterPro" id="IPR003661">
    <property type="entry name" value="HisK_dim/P_dom"/>
</dbReference>
<dbReference type="PANTHER" id="PTHR43065:SF50">
    <property type="entry name" value="HISTIDINE KINASE"/>
    <property type="match status" value="1"/>
</dbReference>
<dbReference type="RefSeq" id="WP_017046420.1">
    <property type="nucleotide sequence ID" value="NZ_AJYS02000182.1"/>
</dbReference>
<keyword evidence="6" id="KW-1185">Reference proteome</keyword>
<sequence length="443" mass="49657">MHVSKTQQQEENRRFQEEHSLDSTFHYVVLSLLGVMFSNQSQEDKLDQFITHVQPLFPNTHIVLFSYNSEQRLKILRSSFPITDAMKSGTYPALADTEFSYFPDLANDAGKFSDYHNDFPVWKSGVTFSVSSLTRRYSLFLARTTLNAFDLSELEKIREGMLLVEMALKLLSSMRESSSDLQRNEQDAKRVSLGKLAAGVAHEINNPLGFVMSNFNTLSSYLAQVKAHPEIQQINDRQLAEILDDSESIIVESLEGLSRIKNIVASLNVYYHESKLSVGMVDLRDVVSSATNMVLGEMKLKARLNYEPPQIPFYVLGQTHKLQQVLINLLVNALQSFSHTDGEVNVALYMENSLLIENKSSVCLSVCDNGKGICPEDLVYVFDPFFTTKRIGDGAGLGLSVAKEIIEEHLGKIEIQSTVGQGTCVYIRLPLYVAPHHSMKGLG</sequence>
<dbReference type="SUPFAM" id="SSF55874">
    <property type="entry name" value="ATPase domain of HSP90 chaperone/DNA topoisomerase II/histidine kinase"/>
    <property type="match status" value="1"/>
</dbReference>
<dbReference type="InterPro" id="IPR036097">
    <property type="entry name" value="HisK_dim/P_sf"/>
</dbReference>
<comment type="catalytic activity">
    <reaction evidence="1">
        <text>ATP + protein L-histidine = ADP + protein N-phospho-L-histidine.</text>
        <dbReference type="EC" id="2.7.13.3"/>
    </reaction>
</comment>
<keyword evidence="3" id="KW-0597">Phosphoprotein</keyword>
<dbReference type="AlphaFoldDB" id="A0A853R6A2"/>
<dbReference type="PANTHER" id="PTHR43065">
    <property type="entry name" value="SENSOR HISTIDINE KINASE"/>
    <property type="match status" value="1"/>
</dbReference>
<dbReference type="SMART" id="SM00388">
    <property type="entry name" value="HisKA"/>
    <property type="match status" value="1"/>
</dbReference>
<dbReference type="CDD" id="cd00082">
    <property type="entry name" value="HisKA"/>
    <property type="match status" value="1"/>
</dbReference>
<dbReference type="PROSITE" id="PS50109">
    <property type="entry name" value="HIS_KIN"/>
    <property type="match status" value="1"/>
</dbReference>
<evidence type="ECO:0000259" key="4">
    <source>
        <dbReference type="PROSITE" id="PS50109"/>
    </source>
</evidence>
<dbReference type="InterPro" id="IPR003594">
    <property type="entry name" value="HATPase_dom"/>
</dbReference>
<dbReference type="Pfam" id="PF02518">
    <property type="entry name" value="HATPase_c"/>
    <property type="match status" value="1"/>
</dbReference>
<dbReference type="GO" id="GO:0000155">
    <property type="term" value="F:phosphorelay sensor kinase activity"/>
    <property type="evidence" value="ECO:0007669"/>
    <property type="project" value="InterPro"/>
</dbReference>
<keyword evidence="5" id="KW-0808">Transferase</keyword>
<comment type="caution">
    <text evidence="5">The sequence shown here is derived from an EMBL/GenBank/DDBJ whole genome shotgun (WGS) entry which is preliminary data.</text>
</comment>
<keyword evidence="5" id="KW-0418">Kinase</keyword>
<dbReference type="InterPro" id="IPR036890">
    <property type="entry name" value="HATPase_C_sf"/>
</dbReference>
<evidence type="ECO:0000256" key="1">
    <source>
        <dbReference type="ARBA" id="ARBA00000085"/>
    </source>
</evidence>
<evidence type="ECO:0000313" key="5">
    <source>
        <dbReference type="EMBL" id="OEE36361.1"/>
    </source>
</evidence>
<dbReference type="Gene3D" id="1.10.287.130">
    <property type="match status" value="1"/>
</dbReference>
<dbReference type="SUPFAM" id="SSF47384">
    <property type="entry name" value="Homodimeric domain of signal transducing histidine kinase"/>
    <property type="match status" value="1"/>
</dbReference>
<proteinExistence type="predicted"/>
<name>A0A853R6A2_9VIBR</name>
<organism evidence="5 6">
    <name type="scientific">Vibrio ordalii FS-238</name>
    <dbReference type="NCBI Taxonomy" id="617133"/>
    <lineage>
        <taxon>Bacteria</taxon>
        <taxon>Pseudomonadati</taxon>
        <taxon>Pseudomonadota</taxon>
        <taxon>Gammaproteobacteria</taxon>
        <taxon>Vibrionales</taxon>
        <taxon>Vibrionaceae</taxon>
        <taxon>Vibrio</taxon>
    </lineage>
</organism>
<evidence type="ECO:0000256" key="3">
    <source>
        <dbReference type="ARBA" id="ARBA00022553"/>
    </source>
</evidence>